<dbReference type="InterPro" id="IPR052958">
    <property type="entry name" value="IFN-induced_PKR_regulator"/>
</dbReference>
<reference evidence="2 3" key="1">
    <citation type="submission" date="2022-05" db="EMBL/GenBank/DDBJ databases">
        <authorList>
            <consortium name="Genoscope - CEA"/>
            <person name="William W."/>
        </authorList>
    </citation>
    <scope>NUCLEOTIDE SEQUENCE [LARGE SCALE GENOMIC DNA]</scope>
</reference>
<evidence type="ECO:0000259" key="1">
    <source>
        <dbReference type="Pfam" id="PF05699"/>
    </source>
</evidence>
<accession>A0ABN8LFF8</accession>
<proteinExistence type="predicted"/>
<dbReference type="Pfam" id="PF05699">
    <property type="entry name" value="Dimer_Tnp_hAT"/>
    <property type="match status" value="1"/>
</dbReference>
<evidence type="ECO:0000313" key="3">
    <source>
        <dbReference type="Proteomes" id="UP001159427"/>
    </source>
</evidence>
<dbReference type="PANTHER" id="PTHR46289">
    <property type="entry name" value="52 KDA REPRESSOR OF THE INHIBITOR OF THE PROTEIN KINASE-LIKE PROTEIN-RELATED"/>
    <property type="match status" value="1"/>
</dbReference>
<name>A0ABN8LFF8_9CNID</name>
<feature type="non-terminal residue" evidence="2">
    <location>
        <position position="1"/>
    </location>
</feature>
<evidence type="ECO:0000313" key="2">
    <source>
        <dbReference type="EMBL" id="CAH3014181.1"/>
    </source>
</evidence>
<comment type="caution">
    <text evidence="2">The sequence shown here is derived from an EMBL/GenBank/DDBJ whole genome shotgun (WGS) entry which is preliminary data.</text>
</comment>
<protein>
    <recommendedName>
        <fullName evidence="1">HAT C-terminal dimerisation domain-containing protein</fullName>
    </recommendedName>
</protein>
<dbReference type="PANTHER" id="PTHR46289:SF16">
    <property type="entry name" value="52 KDA REPRESSOR OF THE INHIBITOR OF THE PROTEIN KINASE"/>
    <property type="match status" value="1"/>
</dbReference>
<organism evidence="2 3">
    <name type="scientific">Porites evermanni</name>
    <dbReference type="NCBI Taxonomy" id="104178"/>
    <lineage>
        <taxon>Eukaryota</taxon>
        <taxon>Metazoa</taxon>
        <taxon>Cnidaria</taxon>
        <taxon>Anthozoa</taxon>
        <taxon>Hexacorallia</taxon>
        <taxon>Scleractinia</taxon>
        <taxon>Fungiina</taxon>
        <taxon>Poritidae</taxon>
        <taxon>Porites</taxon>
    </lineage>
</organism>
<keyword evidence="3" id="KW-1185">Reference proteome</keyword>
<feature type="domain" description="HAT C-terminal dimerisation" evidence="1">
    <location>
        <begin position="56"/>
        <end position="110"/>
    </location>
</feature>
<sequence length="122" mass="13772">ESQINAQQLTDLVDQYKDYLPSRQLFFAEFERWKMKVQARIITADSCAASLRACDLDDFPNLYILLKIAATLPVTSCECERSIGTMRRLNNYMRCTIGESRLSSLAIMHIKCEQSGAGELGA</sequence>
<dbReference type="InterPro" id="IPR008906">
    <property type="entry name" value="HATC_C_dom"/>
</dbReference>
<dbReference type="EMBL" id="CALNXI010000006">
    <property type="protein sequence ID" value="CAH3014181.1"/>
    <property type="molecule type" value="Genomic_DNA"/>
</dbReference>
<dbReference type="Proteomes" id="UP001159427">
    <property type="component" value="Unassembled WGS sequence"/>
</dbReference>
<gene>
    <name evidence="2" type="ORF">PEVE_00037011</name>
</gene>